<protein>
    <submittedName>
        <fullName evidence="1">Molecular chaperone DnaK</fullName>
    </submittedName>
</protein>
<dbReference type="InterPro" id="IPR032710">
    <property type="entry name" value="NTF2-like_dom_sf"/>
</dbReference>
<reference evidence="1 2" key="1">
    <citation type="journal article" date="2011" name="Stand. Genomic Sci.">
        <title>Complete genome sequence of Marivirga tractuosa type strain (H-43).</title>
        <authorList>
            <person name="Pagani I."/>
            <person name="Chertkov O."/>
            <person name="Lapidus A."/>
            <person name="Lucas S."/>
            <person name="Del Rio T.G."/>
            <person name="Tice H."/>
            <person name="Copeland A."/>
            <person name="Cheng J.F."/>
            <person name="Nolan M."/>
            <person name="Saunders E."/>
            <person name="Pitluck S."/>
            <person name="Held B."/>
            <person name="Goodwin L."/>
            <person name="Liolios K."/>
            <person name="Ovchinikova G."/>
            <person name="Ivanova N."/>
            <person name="Mavromatis K."/>
            <person name="Pati A."/>
            <person name="Chen A."/>
            <person name="Palaniappan K."/>
            <person name="Land M."/>
            <person name="Hauser L."/>
            <person name="Jeffries C.D."/>
            <person name="Detter J.C."/>
            <person name="Han C."/>
            <person name="Tapia R."/>
            <person name="Ngatchou-Djao O.D."/>
            <person name="Rohde M."/>
            <person name="Goker M."/>
            <person name="Spring S."/>
            <person name="Sikorski J."/>
            <person name="Woyke T."/>
            <person name="Bristow J."/>
            <person name="Eisen J.A."/>
            <person name="Markowitz V."/>
            <person name="Hugenholtz P."/>
            <person name="Klenk H.P."/>
            <person name="Kyrpides N.C."/>
        </authorList>
    </citation>
    <scope>NUCLEOTIDE SEQUENCE [LARGE SCALE GENOMIC DNA]</scope>
    <source>
        <strain evidence="2">ATCC 23168 / DSM 4126 / NBRC 15989 / NCIMB 1408 / VKM B-1430 / H-43</strain>
    </source>
</reference>
<gene>
    <name evidence="1" type="ordered locus">Ftrac_1793</name>
</gene>
<dbReference type="RefSeq" id="WP_013453926.1">
    <property type="nucleotide sequence ID" value="NC_014759.1"/>
</dbReference>
<dbReference type="HOGENOM" id="CLU_121854_0_0_10"/>
<organism evidence="1 2">
    <name type="scientific">Marivirga tractuosa (strain ATCC 23168 / DSM 4126 / NBRC 15989 / NCIMB 1408 / VKM B-1430 / H-43)</name>
    <name type="common">Microscilla tractuosa</name>
    <name type="synonym">Flexibacter tractuosus</name>
    <dbReference type="NCBI Taxonomy" id="643867"/>
    <lineage>
        <taxon>Bacteria</taxon>
        <taxon>Pseudomonadati</taxon>
        <taxon>Bacteroidota</taxon>
        <taxon>Cytophagia</taxon>
        <taxon>Cytophagales</taxon>
        <taxon>Marivirgaceae</taxon>
        <taxon>Marivirga</taxon>
    </lineage>
</organism>
<dbReference type="Proteomes" id="UP000008720">
    <property type="component" value="Chromosome"/>
</dbReference>
<evidence type="ECO:0000313" key="1">
    <source>
        <dbReference type="EMBL" id="ADR21781.1"/>
    </source>
</evidence>
<evidence type="ECO:0000313" key="2">
    <source>
        <dbReference type="Proteomes" id="UP000008720"/>
    </source>
</evidence>
<dbReference type="Pfam" id="PF12893">
    <property type="entry name" value="Lumazine_bd_2"/>
    <property type="match status" value="1"/>
</dbReference>
<accession>E4TS41</accession>
<dbReference type="OrthoDB" id="117186at2"/>
<dbReference type="SUPFAM" id="SSF54427">
    <property type="entry name" value="NTF2-like"/>
    <property type="match status" value="1"/>
</dbReference>
<name>E4TS41_MARTH</name>
<dbReference type="eggNOG" id="ENOG5032SDI">
    <property type="taxonomic scope" value="Bacteria"/>
</dbReference>
<dbReference type="AlphaFoldDB" id="E4TS41"/>
<dbReference type="Gene3D" id="3.10.450.50">
    <property type="match status" value="1"/>
</dbReference>
<dbReference type="KEGG" id="mtt:Ftrac_1793"/>
<keyword evidence="2" id="KW-1185">Reference proteome</keyword>
<dbReference type="STRING" id="643867.Ftrac_1793"/>
<proteinExistence type="predicted"/>
<dbReference type="InterPro" id="IPR039437">
    <property type="entry name" value="FrzH/put_lumazine-bd"/>
</dbReference>
<sequence>MKKILLLSAFIFCNYFWGFSQNYQNDSTYIAKIIHDVFDGMRESDTSKMAPYMHPKVKMQSLNVGDSGNQISQLNGAEGWLKAVANNNGAVWNEVIDNLRITSDGAIATAWMDYKFYLGDQLSHCGTNSFQLIKMDEKWKIIYIIDSRKTKDCN</sequence>
<dbReference type="EMBL" id="CP002349">
    <property type="protein sequence ID" value="ADR21781.1"/>
    <property type="molecule type" value="Genomic_DNA"/>
</dbReference>